<evidence type="ECO:0000256" key="1">
    <source>
        <dbReference type="SAM" id="SignalP"/>
    </source>
</evidence>
<feature type="chain" id="PRO_5045195518" evidence="1">
    <location>
        <begin position="35"/>
        <end position="489"/>
    </location>
</feature>
<evidence type="ECO:0000313" key="3">
    <source>
        <dbReference type="Proteomes" id="UP001501821"/>
    </source>
</evidence>
<proteinExistence type="predicted"/>
<evidence type="ECO:0000313" key="2">
    <source>
        <dbReference type="EMBL" id="GAA3818431.1"/>
    </source>
</evidence>
<keyword evidence="1" id="KW-0732">Signal</keyword>
<organism evidence="2 3">
    <name type="scientific">Nocardioides panacisoli</name>
    <dbReference type="NCBI Taxonomy" id="627624"/>
    <lineage>
        <taxon>Bacteria</taxon>
        <taxon>Bacillati</taxon>
        <taxon>Actinomycetota</taxon>
        <taxon>Actinomycetes</taxon>
        <taxon>Propionibacteriales</taxon>
        <taxon>Nocardioidaceae</taxon>
        <taxon>Nocardioides</taxon>
    </lineage>
</organism>
<dbReference type="RefSeq" id="WP_344774956.1">
    <property type="nucleotide sequence ID" value="NZ_BAABAH010000006.1"/>
</dbReference>
<name>A0ABP7IHB3_9ACTN</name>
<sequence>MAPGVHSIRATCAALLLVAGLGAALGTSSSAATATPDCPAIAGLTPNVWVGGTSDLWHDDDNWSLGFAPGVSEGGLGYACIPSDDVRLEGPADVRNVQALHLGKGASLVLNDESQLFVRGNPGNMTSTIDHGAVLSVEGSTFGGEGEVKLAGTLVWHSNSDGPMATFATRPCSVVAADPDTTARTAPCNGPAGGHLDRPGGLLVVKPAGTLEVDGAGVALTDGYRIRDQGVVDVSGAGYVVADYGTTTEVAENGEFRFENDGGYYEGEARFGQTQLSKFLNEGLLLKKAGDGVSAVNAIYPQLGGEIRIESGTLRVASGTPVAARVAAGASYGSGECRHVGGTFGCRPRTDTVDKQNAALRVPLVDHDGADVTVSELDKDPTLYSIGAAVEVHADELDATKRHPAILTFRYDDSLLLPGASWRYLHIWRNSDGPGGYRKVHACDENGRPPVGEQACVDRRGIAGVSSRDKAGDVIMVVRATGTSRWIAR</sequence>
<dbReference type="EMBL" id="BAABAH010000006">
    <property type="protein sequence ID" value="GAA3818431.1"/>
    <property type="molecule type" value="Genomic_DNA"/>
</dbReference>
<comment type="caution">
    <text evidence="2">The sequence shown here is derived from an EMBL/GenBank/DDBJ whole genome shotgun (WGS) entry which is preliminary data.</text>
</comment>
<keyword evidence="3" id="KW-1185">Reference proteome</keyword>
<gene>
    <name evidence="2" type="ORF">GCM10022242_20340</name>
</gene>
<reference evidence="3" key="1">
    <citation type="journal article" date="2019" name="Int. J. Syst. Evol. Microbiol.">
        <title>The Global Catalogue of Microorganisms (GCM) 10K type strain sequencing project: providing services to taxonomists for standard genome sequencing and annotation.</title>
        <authorList>
            <consortium name="The Broad Institute Genomics Platform"/>
            <consortium name="The Broad Institute Genome Sequencing Center for Infectious Disease"/>
            <person name="Wu L."/>
            <person name="Ma J."/>
        </authorList>
    </citation>
    <scope>NUCLEOTIDE SEQUENCE [LARGE SCALE GENOMIC DNA]</scope>
    <source>
        <strain evidence="3">JCM 16953</strain>
    </source>
</reference>
<protein>
    <submittedName>
        <fullName evidence="2">Uncharacterized protein</fullName>
    </submittedName>
</protein>
<feature type="signal peptide" evidence="1">
    <location>
        <begin position="1"/>
        <end position="34"/>
    </location>
</feature>
<dbReference type="Proteomes" id="UP001501821">
    <property type="component" value="Unassembled WGS sequence"/>
</dbReference>
<accession>A0ABP7IHB3</accession>